<keyword evidence="5 6" id="KW-0472">Membrane</keyword>
<dbReference type="InterPro" id="IPR010291">
    <property type="entry name" value="Ion_channel_UNC-93"/>
</dbReference>
<dbReference type="GO" id="GO:0016020">
    <property type="term" value="C:membrane"/>
    <property type="evidence" value="ECO:0007669"/>
    <property type="project" value="UniProtKB-SubCell"/>
</dbReference>
<name>A0A0B1SPM9_OESDE</name>
<dbReference type="OrthoDB" id="196103at2759"/>
<sequence>MGIGFALYYSGQGLYMSEHSTKSTIARNSALVSAITNCSMLNGGIAMFIIFTLRKGSVEVGDAMESTMAPHYRDFQDSEIYIIYGVLLTFSLASNIIFAATPTKKTSDEEEFEKIDKATLRSQLANLLDTAKEPRMILLSVFFVFYGYHISYWLGAYPTTFAFTKMLSTNVYLPAFYCFMVGLGSVIAGGYITFFDSRFPNFGLIPTMITDIILSIMMYGLTLVSTSNLSTIQTIDDESMLIKPS</sequence>
<dbReference type="Proteomes" id="UP000053660">
    <property type="component" value="Unassembled WGS sequence"/>
</dbReference>
<gene>
    <name evidence="7" type="ORF">OESDEN_12951</name>
</gene>
<evidence type="ECO:0000256" key="1">
    <source>
        <dbReference type="ARBA" id="ARBA00004141"/>
    </source>
</evidence>
<evidence type="ECO:0000256" key="2">
    <source>
        <dbReference type="ARBA" id="ARBA00009172"/>
    </source>
</evidence>
<evidence type="ECO:0000313" key="8">
    <source>
        <dbReference type="Proteomes" id="UP000053660"/>
    </source>
</evidence>
<dbReference type="SUPFAM" id="SSF103473">
    <property type="entry name" value="MFS general substrate transporter"/>
    <property type="match status" value="1"/>
</dbReference>
<dbReference type="EMBL" id="KN558130">
    <property type="protein sequence ID" value="KHJ87278.1"/>
    <property type="molecule type" value="Genomic_DNA"/>
</dbReference>
<evidence type="ECO:0000256" key="6">
    <source>
        <dbReference type="SAM" id="Phobius"/>
    </source>
</evidence>
<comment type="subcellular location">
    <subcellularLocation>
        <location evidence="1">Membrane</location>
        <topology evidence="1">Multi-pass membrane protein</topology>
    </subcellularLocation>
</comment>
<dbReference type="Gene3D" id="1.20.1250.20">
    <property type="entry name" value="MFS general substrate transporter like domains"/>
    <property type="match status" value="1"/>
</dbReference>
<proteinExistence type="inferred from homology"/>
<feature type="transmembrane region" description="Helical" evidence="6">
    <location>
        <begin position="202"/>
        <end position="221"/>
    </location>
</feature>
<reference evidence="7 8" key="1">
    <citation type="submission" date="2014-03" db="EMBL/GenBank/DDBJ databases">
        <title>Draft genome of the hookworm Oesophagostomum dentatum.</title>
        <authorList>
            <person name="Mitreva M."/>
        </authorList>
    </citation>
    <scope>NUCLEOTIDE SEQUENCE [LARGE SCALE GENOMIC DNA]</scope>
    <source>
        <strain evidence="7 8">OD-Hann</strain>
    </source>
</reference>
<feature type="transmembrane region" description="Helical" evidence="6">
    <location>
        <begin position="174"/>
        <end position="195"/>
    </location>
</feature>
<dbReference type="InterPro" id="IPR036259">
    <property type="entry name" value="MFS_trans_sf"/>
</dbReference>
<dbReference type="InterPro" id="IPR051617">
    <property type="entry name" value="UNC-93-like_regulator"/>
</dbReference>
<dbReference type="Pfam" id="PF05978">
    <property type="entry name" value="UNC-93"/>
    <property type="match status" value="1"/>
</dbReference>
<comment type="similarity">
    <text evidence="2">Belongs to the unc-93 family.</text>
</comment>
<evidence type="ECO:0000256" key="5">
    <source>
        <dbReference type="ARBA" id="ARBA00023136"/>
    </source>
</evidence>
<feature type="transmembrane region" description="Helical" evidence="6">
    <location>
        <begin position="30"/>
        <end position="51"/>
    </location>
</feature>
<protein>
    <submittedName>
        <fullName evidence="7">Uncharacterized protein</fullName>
    </submittedName>
</protein>
<evidence type="ECO:0000256" key="3">
    <source>
        <dbReference type="ARBA" id="ARBA00022692"/>
    </source>
</evidence>
<accession>A0A0B1SPM9</accession>
<feature type="transmembrane region" description="Helical" evidence="6">
    <location>
        <begin position="136"/>
        <end position="154"/>
    </location>
</feature>
<dbReference type="PANTHER" id="PTHR23294:SF18">
    <property type="entry name" value="UNC93-LIKE PROTEIN MFSD11"/>
    <property type="match status" value="1"/>
</dbReference>
<keyword evidence="8" id="KW-1185">Reference proteome</keyword>
<keyword evidence="3 6" id="KW-0812">Transmembrane</keyword>
<evidence type="ECO:0000313" key="7">
    <source>
        <dbReference type="EMBL" id="KHJ87278.1"/>
    </source>
</evidence>
<keyword evidence="4 6" id="KW-1133">Transmembrane helix</keyword>
<evidence type="ECO:0000256" key="4">
    <source>
        <dbReference type="ARBA" id="ARBA00022989"/>
    </source>
</evidence>
<feature type="transmembrane region" description="Helical" evidence="6">
    <location>
        <begin position="80"/>
        <end position="100"/>
    </location>
</feature>
<dbReference type="PANTHER" id="PTHR23294">
    <property type="entry name" value="ET TRANSLATION PRODUCT-RELATED"/>
    <property type="match status" value="1"/>
</dbReference>
<dbReference type="AlphaFoldDB" id="A0A0B1SPM9"/>
<organism evidence="7 8">
    <name type="scientific">Oesophagostomum dentatum</name>
    <name type="common">Nodular worm</name>
    <dbReference type="NCBI Taxonomy" id="61180"/>
    <lineage>
        <taxon>Eukaryota</taxon>
        <taxon>Metazoa</taxon>
        <taxon>Ecdysozoa</taxon>
        <taxon>Nematoda</taxon>
        <taxon>Chromadorea</taxon>
        <taxon>Rhabditida</taxon>
        <taxon>Rhabditina</taxon>
        <taxon>Rhabditomorpha</taxon>
        <taxon>Strongyloidea</taxon>
        <taxon>Strongylidae</taxon>
        <taxon>Oesophagostomum</taxon>
    </lineage>
</organism>